<feature type="domain" description="Reverse transcriptase" evidence="2">
    <location>
        <begin position="363"/>
        <end position="486"/>
    </location>
</feature>
<evidence type="ECO:0000313" key="4">
    <source>
        <dbReference type="Proteomes" id="UP000225706"/>
    </source>
</evidence>
<feature type="region of interest" description="Disordered" evidence="1">
    <location>
        <begin position="1"/>
        <end position="47"/>
    </location>
</feature>
<dbReference type="GO" id="GO:0003964">
    <property type="term" value="F:RNA-directed DNA polymerase activity"/>
    <property type="evidence" value="ECO:0007669"/>
    <property type="project" value="UniProtKB-KW"/>
</dbReference>
<dbReference type="STRING" id="50429.A0A2B4S397"/>
<comment type="caution">
    <text evidence="3">The sequence shown here is derived from an EMBL/GenBank/DDBJ whole genome shotgun (WGS) entry which is preliminary data.</text>
</comment>
<gene>
    <name evidence="3" type="ORF">AWC38_SpisGene11926</name>
</gene>
<name>A0A2B4S397_STYPI</name>
<sequence>MCRKRGRVGAMSMTPQQSCQVKTGGDMKRHEEQPQQPPPKPGADHLTNTEARNFLDLLDSTGLQQQVEGPTPCDGHTLDLIITRCADNLISELKVLPELPSDHKRVLCNVDFLALFQPARVEHIVKCRNVDIKKFSEDIATSSLNNLAGSDLDILIDQYNEILCSLLNKHAPLQSREITLRPHAPWFSDELRELKREKRRFERKYVNTNLTVHKQMYQTICTEYTKHIEAAKTEYFRKKVEDASHDQLFKFVDKFLCVKKAPVLPKHDSNKEIAERFSEHFQMKIASIRRELSASSLSTSTIEDHETCPAPPLSYFQPVSSSVIKRFIMSSKTKSCQLDPVPTWILKGCINQLLPTITEIINSSLEQGLFPSKLKEFIVYPLLKKPVLDPEDNNFRPISNLLFLSKTLDRIAAAQLDSHLTDHQLYAEMQSAYRRYHGTESALLKVFNDINTAIDNQHESVLVLLDISAAFDTIDHKILINRLEYK</sequence>
<keyword evidence="4" id="KW-1185">Reference proteome</keyword>
<organism evidence="3 4">
    <name type="scientific">Stylophora pistillata</name>
    <name type="common">Smooth cauliflower coral</name>
    <dbReference type="NCBI Taxonomy" id="50429"/>
    <lineage>
        <taxon>Eukaryota</taxon>
        <taxon>Metazoa</taxon>
        <taxon>Cnidaria</taxon>
        <taxon>Anthozoa</taxon>
        <taxon>Hexacorallia</taxon>
        <taxon>Scleractinia</taxon>
        <taxon>Astrocoeniina</taxon>
        <taxon>Pocilloporidae</taxon>
        <taxon>Stylophora</taxon>
    </lineage>
</organism>
<keyword evidence="3" id="KW-0808">Transferase</keyword>
<evidence type="ECO:0000256" key="1">
    <source>
        <dbReference type="SAM" id="MobiDB-lite"/>
    </source>
</evidence>
<accession>A0A2B4S397</accession>
<dbReference type="PROSITE" id="PS50878">
    <property type="entry name" value="RT_POL"/>
    <property type="match status" value="1"/>
</dbReference>
<dbReference type="PANTHER" id="PTHR46670">
    <property type="entry name" value="ENDO/EXONUCLEASE/PHOSPHATASE DOMAIN-CONTAINING PROTEIN"/>
    <property type="match status" value="1"/>
</dbReference>
<proteinExistence type="predicted"/>
<dbReference type="PANTHER" id="PTHR46670:SF3">
    <property type="entry name" value="ENDONUCLEASE_EXONUCLEASE_PHOSPHATASE DOMAIN-CONTAINING PROTEIN"/>
    <property type="match status" value="1"/>
</dbReference>
<dbReference type="AlphaFoldDB" id="A0A2B4S397"/>
<dbReference type="InterPro" id="IPR000477">
    <property type="entry name" value="RT_dom"/>
</dbReference>
<dbReference type="OrthoDB" id="5989319at2759"/>
<evidence type="ECO:0000259" key="2">
    <source>
        <dbReference type="PROSITE" id="PS50878"/>
    </source>
</evidence>
<keyword evidence="3" id="KW-0695">RNA-directed DNA polymerase</keyword>
<keyword evidence="3" id="KW-0548">Nucleotidyltransferase</keyword>
<protein>
    <submittedName>
        <fullName evidence="3">Putative RNA-directed DNA polymerase from transposon X-element</fullName>
    </submittedName>
</protein>
<dbReference type="EMBL" id="LSMT01000205">
    <property type="protein sequence ID" value="PFX23513.1"/>
    <property type="molecule type" value="Genomic_DNA"/>
</dbReference>
<dbReference type="Pfam" id="PF00078">
    <property type="entry name" value="RVT_1"/>
    <property type="match status" value="1"/>
</dbReference>
<evidence type="ECO:0000313" key="3">
    <source>
        <dbReference type="EMBL" id="PFX23513.1"/>
    </source>
</evidence>
<dbReference type="Proteomes" id="UP000225706">
    <property type="component" value="Unassembled WGS sequence"/>
</dbReference>
<reference evidence="4" key="1">
    <citation type="journal article" date="2017" name="bioRxiv">
        <title>Comparative analysis of the genomes of Stylophora pistillata and Acropora digitifera provides evidence for extensive differences between species of corals.</title>
        <authorList>
            <person name="Voolstra C.R."/>
            <person name="Li Y."/>
            <person name="Liew Y.J."/>
            <person name="Baumgarten S."/>
            <person name="Zoccola D."/>
            <person name="Flot J.-F."/>
            <person name="Tambutte S."/>
            <person name="Allemand D."/>
            <person name="Aranda M."/>
        </authorList>
    </citation>
    <scope>NUCLEOTIDE SEQUENCE [LARGE SCALE GENOMIC DNA]</scope>
</reference>